<evidence type="ECO:0000256" key="1">
    <source>
        <dbReference type="SAM" id="MobiDB-lite"/>
    </source>
</evidence>
<protein>
    <submittedName>
        <fullName evidence="2">Uncharacterized protein</fullName>
    </submittedName>
</protein>
<gene>
    <name evidence="2" type="ORF">ANN_26927</name>
</gene>
<dbReference type="Proteomes" id="UP001148838">
    <property type="component" value="Unassembled WGS sequence"/>
</dbReference>
<comment type="caution">
    <text evidence="2">The sequence shown here is derived from an EMBL/GenBank/DDBJ whole genome shotgun (WGS) entry which is preliminary data.</text>
</comment>
<evidence type="ECO:0000313" key="2">
    <source>
        <dbReference type="EMBL" id="KAJ4426118.1"/>
    </source>
</evidence>
<keyword evidence="3" id="KW-1185">Reference proteome</keyword>
<proteinExistence type="predicted"/>
<organism evidence="2 3">
    <name type="scientific">Periplaneta americana</name>
    <name type="common">American cockroach</name>
    <name type="synonym">Blatta americana</name>
    <dbReference type="NCBI Taxonomy" id="6978"/>
    <lineage>
        <taxon>Eukaryota</taxon>
        <taxon>Metazoa</taxon>
        <taxon>Ecdysozoa</taxon>
        <taxon>Arthropoda</taxon>
        <taxon>Hexapoda</taxon>
        <taxon>Insecta</taxon>
        <taxon>Pterygota</taxon>
        <taxon>Neoptera</taxon>
        <taxon>Polyneoptera</taxon>
        <taxon>Dictyoptera</taxon>
        <taxon>Blattodea</taxon>
        <taxon>Blattoidea</taxon>
        <taxon>Blattidae</taxon>
        <taxon>Blattinae</taxon>
        <taxon>Periplaneta</taxon>
    </lineage>
</organism>
<feature type="region of interest" description="Disordered" evidence="1">
    <location>
        <begin position="1"/>
        <end position="34"/>
    </location>
</feature>
<dbReference type="EMBL" id="JAJSOF020000040">
    <property type="protein sequence ID" value="KAJ4426118.1"/>
    <property type="molecule type" value="Genomic_DNA"/>
</dbReference>
<accession>A0ABQ8RWL2</accession>
<reference evidence="2 3" key="1">
    <citation type="journal article" date="2022" name="Allergy">
        <title>Genome assembly and annotation of Periplaneta americana reveal a comprehensive cockroach allergen profile.</title>
        <authorList>
            <person name="Wang L."/>
            <person name="Xiong Q."/>
            <person name="Saelim N."/>
            <person name="Wang L."/>
            <person name="Nong W."/>
            <person name="Wan A.T."/>
            <person name="Shi M."/>
            <person name="Liu X."/>
            <person name="Cao Q."/>
            <person name="Hui J.H.L."/>
            <person name="Sookrung N."/>
            <person name="Leung T.F."/>
            <person name="Tungtrongchitr A."/>
            <person name="Tsui S.K.W."/>
        </authorList>
    </citation>
    <scope>NUCLEOTIDE SEQUENCE [LARGE SCALE GENOMIC DNA]</scope>
    <source>
        <strain evidence="2">PWHHKU_190912</strain>
    </source>
</reference>
<sequence length="126" mass="14834">MPTDALEIETNSREGPRPTSRLLASRPHAEAEVDDHPTRMELWGRLWLYRKRVLGYFFSSKGDKTIGLTSLLPLQDDCRQRWAGRPKRRYADRKHVSMRRFDRWENVWTLPTVGQQDDAKPGSKKR</sequence>
<evidence type="ECO:0000313" key="3">
    <source>
        <dbReference type="Proteomes" id="UP001148838"/>
    </source>
</evidence>
<name>A0ABQ8RWL2_PERAM</name>